<protein>
    <submittedName>
        <fullName evidence="1">Calcium-binding protein</fullName>
    </submittedName>
</protein>
<proteinExistence type="predicted"/>
<dbReference type="PRINTS" id="PR00313">
    <property type="entry name" value="CABNDNGRPT"/>
</dbReference>
<dbReference type="SUPFAM" id="SSF51120">
    <property type="entry name" value="beta-Roll"/>
    <property type="match status" value="1"/>
</dbReference>
<evidence type="ECO:0000313" key="1">
    <source>
        <dbReference type="EMBL" id="MBG9390581.1"/>
    </source>
</evidence>
<dbReference type="RefSeq" id="WP_196988313.1">
    <property type="nucleotide sequence ID" value="NZ_JADWYS010000001.1"/>
</dbReference>
<dbReference type="Pfam" id="PF00353">
    <property type="entry name" value="HemolysinCabind"/>
    <property type="match status" value="1"/>
</dbReference>
<dbReference type="Proteomes" id="UP000651050">
    <property type="component" value="Unassembled WGS sequence"/>
</dbReference>
<dbReference type="PROSITE" id="PS00330">
    <property type="entry name" value="HEMOLYSIN_CALCIUM"/>
    <property type="match status" value="2"/>
</dbReference>
<dbReference type="InterPro" id="IPR011049">
    <property type="entry name" value="Serralysin-like_metalloprot_C"/>
</dbReference>
<accession>A0A931H8I7</accession>
<dbReference type="GO" id="GO:0005509">
    <property type="term" value="F:calcium ion binding"/>
    <property type="evidence" value="ECO:0007669"/>
    <property type="project" value="InterPro"/>
</dbReference>
<dbReference type="InterPro" id="IPR018511">
    <property type="entry name" value="Hemolysin-typ_Ca-bd_CS"/>
</dbReference>
<gene>
    <name evidence="1" type="ORF">I5803_21295</name>
</gene>
<sequence length="636" mass="66096">MATTPASEFRVNSNTPFSQQLPVTTTLADGSVVVAWVDNGVGGVGTVRFQHFDAQGGLIGAETQVGQGLYMFQAPSIARLADGGFVVVWDESDKLHVQRYSAAGTPVGGDTPIVAPDSTSFRVDGQSVAGLGDGGWIVVWQTSTYPAFHETAMSQRYDANGAAIGEPAIIQSVDNVNIGSVSVTALLSGGWVETWVSEGQIVQRRFDAGGQMPNGGTPQVVSASGGDAPHVAALADGGWVVLYPSDYQSLAVQRYDSTGHAVGGAVAVTGAATIPYGLGATIAGLSNGGWVVAWETTPNPPGNADTFDIHAQRYDATGAKAGGEILVNTEQHFGQYQPSVTALKDGGFLVGWTSAMQDGIDGGVYAARFDANGVPQSNTGWLQGDASNDTIQWDGAQDARLMGYAGNDTLAGGTGNDVLDGGTGNDVLRIGSGHDNLNGGADVDTALFAGSTAGIASAARGLGNAFHVTTADGTFDLSNVERAQFSNGLYAVDTQAQYNFLPGTGGNAWWAASFWHLGFGALPNEQDLSRWTAKIDQLGSDHVALAQAMLDTYAPGISSEALITHIFQAQAHRDPTDAEMQQWARYVAPSPPPSGGSQPWFDTQAGFVAYVAQLEFHTAAMVGFTGTVQPLDPSYF</sequence>
<reference evidence="1" key="1">
    <citation type="submission" date="2020-11" db="EMBL/GenBank/DDBJ databases">
        <title>Bacterial whole genome sequence for Caenimonas sp. DR4.4.</title>
        <authorList>
            <person name="Le V."/>
            <person name="Ko S.-R."/>
            <person name="Ahn C.-Y."/>
            <person name="Oh H.-M."/>
        </authorList>
    </citation>
    <scope>NUCLEOTIDE SEQUENCE</scope>
    <source>
        <strain evidence="1">DR4.4</strain>
    </source>
</reference>
<dbReference type="AlphaFoldDB" id="A0A931H8I7"/>
<dbReference type="Gene3D" id="2.150.10.10">
    <property type="entry name" value="Serralysin-like metalloprotease, C-terminal"/>
    <property type="match status" value="1"/>
</dbReference>
<name>A0A931H8I7_9BURK</name>
<comment type="caution">
    <text evidence="1">The sequence shown here is derived from an EMBL/GenBank/DDBJ whole genome shotgun (WGS) entry which is preliminary data.</text>
</comment>
<dbReference type="EMBL" id="JADWYS010000001">
    <property type="protein sequence ID" value="MBG9390581.1"/>
    <property type="molecule type" value="Genomic_DNA"/>
</dbReference>
<evidence type="ECO:0000313" key="2">
    <source>
        <dbReference type="Proteomes" id="UP000651050"/>
    </source>
</evidence>
<keyword evidence="2" id="KW-1185">Reference proteome</keyword>
<dbReference type="InterPro" id="IPR001343">
    <property type="entry name" value="Hemolysn_Ca-bd"/>
</dbReference>
<organism evidence="1 2">
    <name type="scientific">Caenimonas aquaedulcis</name>
    <dbReference type="NCBI Taxonomy" id="2793270"/>
    <lineage>
        <taxon>Bacteria</taxon>
        <taxon>Pseudomonadati</taxon>
        <taxon>Pseudomonadota</taxon>
        <taxon>Betaproteobacteria</taxon>
        <taxon>Burkholderiales</taxon>
        <taxon>Comamonadaceae</taxon>
        <taxon>Caenimonas</taxon>
    </lineage>
</organism>